<gene>
    <name evidence="1" type="ORF">DW888_13500</name>
</gene>
<proteinExistence type="predicted"/>
<sequence length="178" mass="21454">MLSSQINFYVLPEELSGIQQWLEERDIMCVKTYSSDLNHIIVKLNAEYTSNHGQVYLTLPKWVELFEYKSYLPPSGKLTYYANCDKELIIQFDFEKITKDQLLPPSSFYFTKQYFDRPTQEFIKKDEEYVKWAMKIYRDFKKRFLVKYDFGPDNFGINYTTPTVIEHFERGEFKLRGY</sequence>
<protein>
    <submittedName>
        <fullName evidence="1">Uncharacterized protein</fullName>
    </submittedName>
</protein>
<dbReference type="AlphaFoldDB" id="A0A413VKZ6"/>
<dbReference type="Proteomes" id="UP000284379">
    <property type="component" value="Unassembled WGS sequence"/>
</dbReference>
<accession>A0A413VKZ6</accession>
<evidence type="ECO:0000313" key="2">
    <source>
        <dbReference type="Proteomes" id="UP000284379"/>
    </source>
</evidence>
<reference evidence="1 2" key="1">
    <citation type="submission" date="2018-08" db="EMBL/GenBank/DDBJ databases">
        <title>A genome reference for cultivated species of the human gut microbiota.</title>
        <authorList>
            <person name="Zou Y."/>
            <person name="Xue W."/>
            <person name="Luo G."/>
        </authorList>
    </citation>
    <scope>NUCLEOTIDE SEQUENCE [LARGE SCALE GENOMIC DNA]</scope>
    <source>
        <strain evidence="1 2">AM40-30BH</strain>
    </source>
</reference>
<evidence type="ECO:0000313" key="1">
    <source>
        <dbReference type="EMBL" id="RHB34209.1"/>
    </source>
</evidence>
<organism evidence="1 2">
    <name type="scientific">Bacteroides nordii</name>
    <dbReference type="NCBI Taxonomy" id="291645"/>
    <lineage>
        <taxon>Bacteria</taxon>
        <taxon>Pseudomonadati</taxon>
        <taxon>Bacteroidota</taxon>
        <taxon>Bacteroidia</taxon>
        <taxon>Bacteroidales</taxon>
        <taxon>Bacteroidaceae</taxon>
        <taxon>Bacteroides</taxon>
    </lineage>
</organism>
<dbReference type="EMBL" id="QSGO01000010">
    <property type="protein sequence ID" value="RHB34209.1"/>
    <property type="molecule type" value="Genomic_DNA"/>
</dbReference>
<dbReference type="RefSeq" id="WP_122201749.1">
    <property type="nucleotide sequence ID" value="NZ_CABJFV010000010.1"/>
</dbReference>
<comment type="caution">
    <text evidence="1">The sequence shown here is derived from an EMBL/GenBank/DDBJ whole genome shotgun (WGS) entry which is preliminary data.</text>
</comment>
<name>A0A413VKZ6_9BACE</name>